<evidence type="ECO:0000256" key="6">
    <source>
        <dbReference type="ARBA" id="ARBA00022824"/>
    </source>
</evidence>
<comment type="pathway">
    <text evidence="2">Glycolipid biosynthesis; glycosylphosphatidylinositol-anchor biosynthesis.</text>
</comment>
<feature type="transmembrane region" description="Helical" evidence="9">
    <location>
        <begin position="208"/>
        <end position="235"/>
    </location>
</feature>
<dbReference type="Pfam" id="PF06728">
    <property type="entry name" value="PIG-U"/>
    <property type="match status" value="1"/>
</dbReference>
<comment type="similarity">
    <text evidence="3">Belongs to the PIGU family.</text>
</comment>
<keyword evidence="8 9" id="KW-0472">Membrane</keyword>
<keyword evidence="10" id="KW-0732">Signal</keyword>
<keyword evidence="12" id="KW-1185">Reference proteome</keyword>
<evidence type="ECO:0000256" key="3">
    <source>
        <dbReference type="ARBA" id="ARBA00010026"/>
    </source>
</evidence>
<proteinExistence type="inferred from homology"/>
<evidence type="ECO:0000256" key="4">
    <source>
        <dbReference type="ARBA" id="ARBA00022502"/>
    </source>
</evidence>
<gene>
    <name evidence="11" type="ORF">B0F90DRAFT_1625028</name>
</gene>
<evidence type="ECO:0000256" key="1">
    <source>
        <dbReference type="ARBA" id="ARBA00004477"/>
    </source>
</evidence>
<dbReference type="PANTHER" id="PTHR13121:SF0">
    <property type="entry name" value="PHOSPHATIDYLINOSITOL GLYCAN ANCHOR BIOSYNTHESIS CLASS U PROTEIN"/>
    <property type="match status" value="1"/>
</dbReference>
<keyword evidence="4" id="KW-0337">GPI-anchor biosynthesis</keyword>
<evidence type="ECO:0000256" key="5">
    <source>
        <dbReference type="ARBA" id="ARBA00022692"/>
    </source>
</evidence>
<evidence type="ECO:0000256" key="7">
    <source>
        <dbReference type="ARBA" id="ARBA00022989"/>
    </source>
</evidence>
<feature type="transmembrane region" description="Helical" evidence="9">
    <location>
        <begin position="294"/>
        <end position="313"/>
    </location>
</feature>
<dbReference type="AlphaFoldDB" id="A0AAD4M9G5"/>
<comment type="subcellular location">
    <subcellularLocation>
        <location evidence="1">Endoplasmic reticulum membrane</location>
        <topology evidence="1">Multi-pass membrane protein</topology>
    </subcellularLocation>
</comment>
<evidence type="ECO:0000256" key="9">
    <source>
        <dbReference type="SAM" id="Phobius"/>
    </source>
</evidence>
<evidence type="ECO:0000256" key="10">
    <source>
        <dbReference type="SAM" id="SignalP"/>
    </source>
</evidence>
<feature type="chain" id="PRO_5042099367" evidence="10">
    <location>
        <begin position="21"/>
        <end position="407"/>
    </location>
</feature>
<evidence type="ECO:0000256" key="2">
    <source>
        <dbReference type="ARBA" id="ARBA00004687"/>
    </source>
</evidence>
<dbReference type="GO" id="GO:0042765">
    <property type="term" value="C:GPI-anchor transamidase complex"/>
    <property type="evidence" value="ECO:0007669"/>
    <property type="project" value="InterPro"/>
</dbReference>
<dbReference type="GO" id="GO:0016255">
    <property type="term" value="P:attachment of GPI anchor to protein"/>
    <property type="evidence" value="ECO:0007669"/>
    <property type="project" value="InterPro"/>
</dbReference>
<organism evidence="11 12">
    <name type="scientific">Multifurca ochricompacta</name>
    <dbReference type="NCBI Taxonomy" id="376703"/>
    <lineage>
        <taxon>Eukaryota</taxon>
        <taxon>Fungi</taxon>
        <taxon>Dikarya</taxon>
        <taxon>Basidiomycota</taxon>
        <taxon>Agaricomycotina</taxon>
        <taxon>Agaricomycetes</taxon>
        <taxon>Russulales</taxon>
        <taxon>Russulaceae</taxon>
        <taxon>Multifurca</taxon>
    </lineage>
</organism>
<feature type="transmembrane region" description="Helical" evidence="9">
    <location>
        <begin position="333"/>
        <end position="353"/>
    </location>
</feature>
<evidence type="ECO:0000313" key="12">
    <source>
        <dbReference type="Proteomes" id="UP001203297"/>
    </source>
</evidence>
<protein>
    <submittedName>
        <fullName evidence="11">PIG-U-domain-containing protein</fullName>
    </submittedName>
</protein>
<dbReference type="Proteomes" id="UP001203297">
    <property type="component" value="Unassembled WGS sequence"/>
</dbReference>
<dbReference type="InterPro" id="IPR009600">
    <property type="entry name" value="PIG-U"/>
</dbReference>
<dbReference type="GO" id="GO:0006506">
    <property type="term" value="P:GPI anchor biosynthetic process"/>
    <property type="evidence" value="ECO:0007669"/>
    <property type="project" value="UniProtKB-KW"/>
</dbReference>
<dbReference type="PANTHER" id="PTHR13121">
    <property type="entry name" value="GPI TRANSAMIDASE COMPONENT PIG-U"/>
    <property type="match status" value="1"/>
</dbReference>
<feature type="transmembrane region" description="Helical" evidence="9">
    <location>
        <begin position="365"/>
        <end position="384"/>
    </location>
</feature>
<keyword evidence="6" id="KW-0256">Endoplasmic reticulum</keyword>
<dbReference type="EMBL" id="WTXG01000005">
    <property type="protein sequence ID" value="KAI0305498.1"/>
    <property type="molecule type" value="Genomic_DNA"/>
</dbReference>
<feature type="transmembrane region" description="Helical" evidence="9">
    <location>
        <begin position="269"/>
        <end position="287"/>
    </location>
</feature>
<reference evidence="11" key="1">
    <citation type="journal article" date="2022" name="New Phytol.">
        <title>Evolutionary transition to the ectomycorrhizal habit in the genomes of a hyperdiverse lineage of mushroom-forming fungi.</title>
        <authorList>
            <person name="Looney B."/>
            <person name="Miyauchi S."/>
            <person name="Morin E."/>
            <person name="Drula E."/>
            <person name="Courty P.E."/>
            <person name="Kohler A."/>
            <person name="Kuo A."/>
            <person name="LaButti K."/>
            <person name="Pangilinan J."/>
            <person name="Lipzen A."/>
            <person name="Riley R."/>
            <person name="Andreopoulos W."/>
            <person name="He G."/>
            <person name="Johnson J."/>
            <person name="Nolan M."/>
            <person name="Tritt A."/>
            <person name="Barry K.W."/>
            <person name="Grigoriev I.V."/>
            <person name="Nagy L.G."/>
            <person name="Hibbett D."/>
            <person name="Henrissat B."/>
            <person name="Matheny P.B."/>
            <person name="Labbe J."/>
            <person name="Martin F.M."/>
        </authorList>
    </citation>
    <scope>NUCLEOTIDE SEQUENCE</scope>
    <source>
        <strain evidence="11">BPL690</strain>
    </source>
</reference>
<feature type="transmembrane region" description="Helical" evidence="9">
    <location>
        <begin position="161"/>
        <end position="187"/>
    </location>
</feature>
<feature type="transmembrane region" description="Helical" evidence="9">
    <location>
        <begin position="117"/>
        <end position="141"/>
    </location>
</feature>
<evidence type="ECO:0000256" key="8">
    <source>
        <dbReference type="ARBA" id="ARBA00023136"/>
    </source>
</evidence>
<keyword evidence="7 9" id="KW-1133">Transmembrane helix</keyword>
<comment type="caution">
    <text evidence="11">The sequence shown here is derived from an EMBL/GenBank/DDBJ whole genome shotgun (WGS) entry which is preliminary data.</text>
</comment>
<feature type="signal peptide" evidence="10">
    <location>
        <begin position="1"/>
        <end position="20"/>
    </location>
</feature>
<sequence>MVHAHAHEFAFAVVIRVLLAFSPLESFLQDDNQLSSSLTSYSRLLEGVYLFRQHGIDPYTGGTFRHSPLLLSLFSTVIPATRIPPKLLWTFFDAVSAWALVNIWRSRSNTRKHERDLRIAAIYLINPYIFLPCLALSTSTIETTLQLLVLLFASWGQSSPSLLALALLVHLSLPAILLLLPVLLLLLSDPLSHLASPRPFPQRLGKCILLFVEFAIFFVALLFASTLAAGGWSWMRNTWGAGILLPDLTPNPGLWWYFFTEIFDHFRPFFLAVFSLHLSVYVVPLCIKFQHDPLYAGFLLLGILGTFKPYPTLSDPGLFLSLISLFPETYRYLRYPMVTTLLHLHALLLLPLFHHLWIGTGTGNANFFYASTLVFGLANGGALLDCTWAGLRVAIGEEKDGWVVTQE</sequence>
<accession>A0AAD4M9G5</accession>
<evidence type="ECO:0000313" key="11">
    <source>
        <dbReference type="EMBL" id="KAI0305498.1"/>
    </source>
</evidence>
<keyword evidence="5 9" id="KW-0812">Transmembrane</keyword>
<name>A0AAD4M9G5_9AGAM</name>